<evidence type="ECO:0000259" key="2">
    <source>
        <dbReference type="Pfam" id="PF05569"/>
    </source>
</evidence>
<dbReference type="InterPro" id="IPR008756">
    <property type="entry name" value="Peptidase_M56"/>
</dbReference>
<feature type="transmembrane region" description="Helical" evidence="1">
    <location>
        <begin position="92"/>
        <end position="113"/>
    </location>
</feature>
<dbReference type="PANTHER" id="PTHR34978:SF3">
    <property type="entry name" value="SLR0241 PROTEIN"/>
    <property type="match status" value="1"/>
</dbReference>
<keyword evidence="1" id="KW-0472">Membrane</keyword>
<dbReference type="EMBL" id="JACHEB010000004">
    <property type="protein sequence ID" value="MBB5328461.1"/>
    <property type="molecule type" value="Genomic_DNA"/>
</dbReference>
<accession>A0A9X0U3J7</accession>
<dbReference type="Pfam" id="PF05569">
    <property type="entry name" value="Peptidase_M56"/>
    <property type="match status" value="1"/>
</dbReference>
<evidence type="ECO:0000313" key="3">
    <source>
        <dbReference type="EMBL" id="MBB5328461.1"/>
    </source>
</evidence>
<dbReference type="InterPro" id="IPR052173">
    <property type="entry name" value="Beta-lactam_resp_regulator"/>
</dbReference>
<evidence type="ECO:0000256" key="1">
    <source>
        <dbReference type="SAM" id="Phobius"/>
    </source>
</evidence>
<proteinExistence type="predicted"/>
<sequence>MWIDLNLLHSVEGLSRVAAGSVVSGLWQGLVLTAAVWICLRLMPKTTAAIRFAVWTAVFVVLALLPLLHAYGLRAGGEASGHGAFVQVDVRWSLAIVALWLGVSMVRAVKLAIGAVQLRVIWKRATPVKMSLCWDSALAAAEWRGATVCTSADVDRPSVIGFFSPRILIPGEMFERLTTSELEQIVLHEMGHLRRADDWINLLQKISLVMVPLNPVLLWIERRLCFERELACDDAVLRFTKAPKAYATCLTNLAEQRLGRRPAALSLGAWERRSELARRVHSILRRSEGMSKAQASLVMSVLVLGLVGGAAELSRLPQVVSFAGGAVPMHEEAQSFSTDATRYQPVAFHPSRASVPATGMVHETLLKASMPVETAVQIPQHKTQPTAKRHRPVHATSLMRVKQDRAMQQTQQMERWVVLTSWEESSRPRMVLTVSGERVFSSSFAAVPTEGGWLVIKL</sequence>
<feature type="transmembrane region" description="Helical" evidence="1">
    <location>
        <begin position="52"/>
        <end position="72"/>
    </location>
</feature>
<dbReference type="Proteomes" id="UP000535182">
    <property type="component" value="Unassembled WGS sequence"/>
</dbReference>
<dbReference type="PANTHER" id="PTHR34978">
    <property type="entry name" value="POSSIBLE SENSOR-TRANSDUCER PROTEIN BLAR"/>
    <property type="match status" value="1"/>
</dbReference>
<protein>
    <recommendedName>
        <fullName evidence="2">Peptidase M56 domain-containing protein</fullName>
    </recommendedName>
</protein>
<feature type="transmembrane region" description="Helical" evidence="1">
    <location>
        <begin position="20"/>
        <end position="40"/>
    </location>
</feature>
<organism evidence="3 4">
    <name type="scientific">Tunturiibacter gelidiferens</name>
    <dbReference type="NCBI Taxonomy" id="3069689"/>
    <lineage>
        <taxon>Bacteria</taxon>
        <taxon>Pseudomonadati</taxon>
        <taxon>Acidobacteriota</taxon>
        <taxon>Terriglobia</taxon>
        <taxon>Terriglobales</taxon>
        <taxon>Acidobacteriaceae</taxon>
        <taxon>Tunturiibacter</taxon>
    </lineage>
</organism>
<feature type="domain" description="Peptidase M56" evidence="2">
    <location>
        <begin position="94"/>
        <end position="282"/>
    </location>
</feature>
<evidence type="ECO:0000313" key="4">
    <source>
        <dbReference type="Proteomes" id="UP000535182"/>
    </source>
</evidence>
<keyword evidence="4" id="KW-1185">Reference proteome</keyword>
<name>A0A9X0U3J7_9BACT</name>
<gene>
    <name evidence="3" type="ORF">HDF14_002071</name>
</gene>
<keyword evidence="1" id="KW-0812">Transmembrane</keyword>
<keyword evidence="1" id="KW-1133">Transmembrane helix</keyword>
<comment type="caution">
    <text evidence="3">The sequence shown here is derived from an EMBL/GenBank/DDBJ whole genome shotgun (WGS) entry which is preliminary data.</text>
</comment>
<dbReference type="CDD" id="cd07341">
    <property type="entry name" value="M56_BlaR1_MecR1_like"/>
    <property type="match status" value="1"/>
</dbReference>
<dbReference type="RefSeq" id="WP_183975971.1">
    <property type="nucleotide sequence ID" value="NZ_JACHEB010000004.1"/>
</dbReference>
<reference evidence="3 4" key="1">
    <citation type="submission" date="2020-08" db="EMBL/GenBank/DDBJ databases">
        <title>Genomic Encyclopedia of Type Strains, Phase IV (KMG-V): Genome sequencing to study the core and pangenomes of soil and plant-associated prokaryotes.</title>
        <authorList>
            <person name="Whitman W."/>
        </authorList>
    </citation>
    <scope>NUCLEOTIDE SEQUENCE [LARGE SCALE GENOMIC DNA]</scope>
    <source>
        <strain evidence="3 4">X5P2</strain>
    </source>
</reference>
<dbReference type="AlphaFoldDB" id="A0A9X0U3J7"/>